<protein>
    <submittedName>
        <fullName evidence="2">Uncharacterized protein</fullName>
    </submittedName>
</protein>
<proteinExistence type="predicted"/>
<organism evidence="2 3">
    <name type="scientific">Candidatus Clostridium stratigraminis</name>
    <dbReference type="NCBI Taxonomy" id="3381661"/>
    <lineage>
        <taxon>Bacteria</taxon>
        <taxon>Bacillati</taxon>
        <taxon>Bacillota</taxon>
        <taxon>Clostridia</taxon>
        <taxon>Eubacteriales</taxon>
        <taxon>Clostridiaceae</taxon>
        <taxon>Clostridium</taxon>
    </lineage>
</organism>
<dbReference type="Proteomes" id="UP001623591">
    <property type="component" value="Unassembled WGS sequence"/>
</dbReference>
<dbReference type="RefSeq" id="WP_406768009.1">
    <property type="nucleotide sequence ID" value="NZ_JBJHZZ010000001.1"/>
</dbReference>
<sequence length="164" mass="18194">MDRHEQMNTVLGSALLFTVITSICSLPSRLSTLILTNGRLIGGPNSFVENNILWIVVVAIIIFLLIVYIKRSNETRCLRLLQNENIRLTTGILVAIDGLINLSSLLPTYIMIIQSLLKIPHYAGGGMEALSSKIITVDIITVAIILLQIFFGIYLVKCNKKKLN</sequence>
<feature type="transmembrane region" description="Helical" evidence="1">
    <location>
        <begin position="90"/>
        <end position="114"/>
    </location>
</feature>
<keyword evidence="1" id="KW-0812">Transmembrane</keyword>
<evidence type="ECO:0000313" key="2">
    <source>
        <dbReference type="EMBL" id="MFL0245551.1"/>
    </source>
</evidence>
<keyword evidence="3" id="KW-1185">Reference proteome</keyword>
<reference evidence="2 3" key="1">
    <citation type="submission" date="2024-11" db="EMBL/GenBank/DDBJ databases">
        <authorList>
            <person name="Heng Y.C."/>
            <person name="Lim A.C.H."/>
            <person name="Lee J.K.Y."/>
            <person name="Kittelmann S."/>
        </authorList>
    </citation>
    <scope>NUCLEOTIDE SEQUENCE [LARGE SCALE GENOMIC DNA]</scope>
    <source>
        <strain evidence="2 3">WILCCON 0185</strain>
    </source>
</reference>
<comment type="caution">
    <text evidence="2">The sequence shown here is derived from an EMBL/GenBank/DDBJ whole genome shotgun (WGS) entry which is preliminary data.</text>
</comment>
<accession>A0ABW8SZL3</accession>
<feature type="transmembrane region" description="Helical" evidence="1">
    <location>
        <begin position="52"/>
        <end position="69"/>
    </location>
</feature>
<evidence type="ECO:0000313" key="3">
    <source>
        <dbReference type="Proteomes" id="UP001623591"/>
    </source>
</evidence>
<name>A0ABW8SZL3_9CLOT</name>
<evidence type="ECO:0000256" key="1">
    <source>
        <dbReference type="SAM" id="Phobius"/>
    </source>
</evidence>
<gene>
    <name evidence="2" type="ORF">ACJDUG_00995</name>
</gene>
<keyword evidence="1" id="KW-1133">Transmembrane helix</keyword>
<dbReference type="EMBL" id="JBJHZZ010000001">
    <property type="protein sequence ID" value="MFL0245551.1"/>
    <property type="molecule type" value="Genomic_DNA"/>
</dbReference>
<feature type="transmembrane region" description="Helical" evidence="1">
    <location>
        <begin position="134"/>
        <end position="156"/>
    </location>
</feature>
<keyword evidence="1" id="KW-0472">Membrane</keyword>